<comment type="caution">
    <text evidence="2">The sequence shown here is derived from an EMBL/GenBank/DDBJ whole genome shotgun (WGS) entry which is preliminary data.</text>
</comment>
<protein>
    <submittedName>
        <fullName evidence="2">Uncharacterized protein</fullName>
    </submittedName>
</protein>
<evidence type="ECO:0000256" key="1">
    <source>
        <dbReference type="SAM" id="MobiDB-lite"/>
    </source>
</evidence>
<sequence>MGQESSGPASRDRIPPASPRIPETQVKMHVAKYLQFELSVRPSVGAFTVQRIQSQSLYLTTENENVNVLFENKDDI</sequence>
<gene>
    <name evidence="2" type="ORF">E5288_WYG013001</name>
</gene>
<evidence type="ECO:0000313" key="2">
    <source>
        <dbReference type="EMBL" id="MXQ86609.1"/>
    </source>
</evidence>
<accession>A0A6B0R8T5</accession>
<dbReference type="AlphaFoldDB" id="A0A6B0R8T5"/>
<name>A0A6B0R8T5_9CETA</name>
<dbReference type="EMBL" id="VBQZ03000034">
    <property type="protein sequence ID" value="MXQ86609.1"/>
    <property type="molecule type" value="Genomic_DNA"/>
</dbReference>
<keyword evidence="3" id="KW-1185">Reference proteome</keyword>
<dbReference type="Proteomes" id="UP000322234">
    <property type="component" value="Unassembled WGS sequence"/>
</dbReference>
<evidence type="ECO:0000313" key="3">
    <source>
        <dbReference type="Proteomes" id="UP000322234"/>
    </source>
</evidence>
<reference evidence="2" key="1">
    <citation type="submission" date="2019-10" db="EMBL/GenBank/DDBJ databases">
        <title>The sequence and de novo assembly of the wild yak genome.</title>
        <authorList>
            <person name="Liu Y."/>
        </authorList>
    </citation>
    <scope>NUCLEOTIDE SEQUENCE [LARGE SCALE GENOMIC DNA]</scope>
    <source>
        <strain evidence="2">WY2019</strain>
    </source>
</reference>
<feature type="region of interest" description="Disordered" evidence="1">
    <location>
        <begin position="1"/>
        <end position="22"/>
    </location>
</feature>
<organism evidence="2 3">
    <name type="scientific">Bos mutus</name>
    <name type="common">wild yak</name>
    <dbReference type="NCBI Taxonomy" id="72004"/>
    <lineage>
        <taxon>Eukaryota</taxon>
        <taxon>Metazoa</taxon>
        <taxon>Chordata</taxon>
        <taxon>Craniata</taxon>
        <taxon>Vertebrata</taxon>
        <taxon>Euteleostomi</taxon>
        <taxon>Mammalia</taxon>
        <taxon>Eutheria</taxon>
        <taxon>Laurasiatheria</taxon>
        <taxon>Artiodactyla</taxon>
        <taxon>Ruminantia</taxon>
        <taxon>Pecora</taxon>
        <taxon>Bovidae</taxon>
        <taxon>Bovinae</taxon>
        <taxon>Bos</taxon>
    </lineage>
</organism>
<proteinExistence type="predicted"/>